<dbReference type="Gene3D" id="3.40.50.300">
    <property type="entry name" value="P-loop containing nucleotide triphosphate hydrolases"/>
    <property type="match status" value="1"/>
</dbReference>
<keyword evidence="2" id="KW-0342">GTP-binding</keyword>
<dbReference type="PROSITE" id="PS51720">
    <property type="entry name" value="G_AIG1"/>
    <property type="match status" value="1"/>
</dbReference>
<evidence type="ECO:0000313" key="6">
    <source>
        <dbReference type="Proteomes" id="UP000036987"/>
    </source>
</evidence>
<evidence type="ECO:0000256" key="3">
    <source>
        <dbReference type="SAM" id="MobiDB-lite"/>
    </source>
</evidence>
<organism evidence="5 6">
    <name type="scientific">Zostera marina</name>
    <name type="common">Eelgrass</name>
    <dbReference type="NCBI Taxonomy" id="29655"/>
    <lineage>
        <taxon>Eukaryota</taxon>
        <taxon>Viridiplantae</taxon>
        <taxon>Streptophyta</taxon>
        <taxon>Embryophyta</taxon>
        <taxon>Tracheophyta</taxon>
        <taxon>Spermatophyta</taxon>
        <taxon>Magnoliopsida</taxon>
        <taxon>Liliopsida</taxon>
        <taxon>Zosteraceae</taxon>
        <taxon>Zostera</taxon>
    </lineage>
</organism>
<protein>
    <recommendedName>
        <fullName evidence="4">AIG1-type G domain-containing protein</fullName>
    </recommendedName>
</protein>
<dbReference type="SUPFAM" id="SSF52540">
    <property type="entry name" value="P-loop containing nucleoside triphosphate hydrolases"/>
    <property type="match status" value="1"/>
</dbReference>
<comment type="caution">
    <text evidence="5">The sequence shown here is derived from an EMBL/GenBank/DDBJ whole genome shotgun (WGS) entry which is preliminary data.</text>
</comment>
<dbReference type="InterPro" id="IPR045058">
    <property type="entry name" value="GIMA/IAN/Toc"/>
</dbReference>
<feature type="compositionally biased region" description="Acidic residues" evidence="3">
    <location>
        <begin position="49"/>
        <end position="69"/>
    </location>
</feature>
<gene>
    <name evidence="5" type="ORF">ZOSMA_56G00030</name>
</gene>
<dbReference type="OrthoDB" id="8954335at2759"/>
<keyword evidence="6" id="KW-1185">Reference proteome</keyword>
<evidence type="ECO:0000256" key="2">
    <source>
        <dbReference type="ARBA" id="ARBA00023134"/>
    </source>
</evidence>
<dbReference type="Proteomes" id="UP000036987">
    <property type="component" value="Unassembled WGS sequence"/>
</dbReference>
<dbReference type="InterPro" id="IPR006703">
    <property type="entry name" value="G_AIG1"/>
</dbReference>
<evidence type="ECO:0000259" key="4">
    <source>
        <dbReference type="PROSITE" id="PS51720"/>
    </source>
</evidence>
<evidence type="ECO:0000256" key="1">
    <source>
        <dbReference type="ARBA" id="ARBA00022741"/>
    </source>
</evidence>
<dbReference type="InterPro" id="IPR027417">
    <property type="entry name" value="P-loop_NTPase"/>
</dbReference>
<feature type="region of interest" description="Disordered" evidence="3">
    <location>
        <begin position="1"/>
        <end position="78"/>
    </location>
</feature>
<dbReference type="EMBL" id="LFYR01001565">
    <property type="protein sequence ID" value="KMZ60773.1"/>
    <property type="molecule type" value="Genomic_DNA"/>
</dbReference>
<dbReference type="PANTHER" id="PTHR10903:SF120">
    <property type="entry name" value="TRANSLOCASE OF CHLOROPLAST 159, CHLOROPLASTIC"/>
    <property type="match status" value="1"/>
</dbReference>
<dbReference type="GO" id="GO:0009707">
    <property type="term" value="C:chloroplast outer membrane"/>
    <property type="evidence" value="ECO:0000318"/>
    <property type="project" value="GO_Central"/>
</dbReference>
<dbReference type="STRING" id="29655.A0A0K9NVV8"/>
<accession>A0A0K9NVV8</accession>
<dbReference type="GO" id="GO:0045036">
    <property type="term" value="P:protein targeting to chloroplast"/>
    <property type="evidence" value="ECO:0000318"/>
    <property type="project" value="GO_Central"/>
</dbReference>
<dbReference type="GO" id="GO:0005525">
    <property type="term" value="F:GTP binding"/>
    <property type="evidence" value="ECO:0007669"/>
    <property type="project" value="UniProtKB-KW"/>
</dbReference>
<keyword evidence="1" id="KW-0547">Nucleotide-binding</keyword>
<dbReference type="Pfam" id="PF04548">
    <property type="entry name" value="AIG1"/>
    <property type="match status" value="1"/>
</dbReference>
<name>A0A0K9NVV8_ZOSMR</name>
<dbReference type="AlphaFoldDB" id="A0A0K9NVV8"/>
<evidence type="ECO:0000313" key="5">
    <source>
        <dbReference type="EMBL" id="KMZ60773.1"/>
    </source>
</evidence>
<feature type="region of interest" description="Disordered" evidence="3">
    <location>
        <begin position="158"/>
        <end position="198"/>
    </location>
</feature>
<feature type="domain" description="AIG1-type G" evidence="4">
    <location>
        <begin position="449"/>
        <end position="668"/>
    </location>
</feature>
<dbReference type="PANTHER" id="PTHR10903">
    <property type="entry name" value="GTPASE, IMAP FAMILY MEMBER-RELATED"/>
    <property type="match status" value="1"/>
</dbReference>
<reference evidence="6" key="1">
    <citation type="journal article" date="2016" name="Nature">
        <title>The genome of the seagrass Zostera marina reveals angiosperm adaptation to the sea.</title>
        <authorList>
            <person name="Olsen J.L."/>
            <person name="Rouze P."/>
            <person name="Verhelst B."/>
            <person name="Lin Y.-C."/>
            <person name="Bayer T."/>
            <person name="Collen J."/>
            <person name="Dattolo E."/>
            <person name="De Paoli E."/>
            <person name="Dittami S."/>
            <person name="Maumus F."/>
            <person name="Michel G."/>
            <person name="Kersting A."/>
            <person name="Lauritano C."/>
            <person name="Lohaus R."/>
            <person name="Toepel M."/>
            <person name="Tonon T."/>
            <person name="Vanneste K."/>
            <person name="Amirebrahimi M."/>
            <person name="Brakel J."/>
            <person name="Bostroem C."/>
            <person name="Chovatia M."/>
            <person name="Grimwood J."/>
            <person name="Jenkins J.W."/>
            <person name="Jueterbock A."/>
            <person name="Mraz A."/>
            <person name="Stam W.T."/>
            <person name="Tice H."/>
            <person name="Bornberg-Bauer E."/>
            <person name="Green P.J."/>
            <person name="Pearson G.A."/>
            <person name="Procaccini G."/>
            <person name="Duarte C.M."/>
            <person name="Schmutz J."/>
            <person name="Reusch T.B.H."/>
            <person name="Van de Peer Y."/>
        </authorList>
    </citation>
    <scope>NUCLEOTIDE SEQUENCE [LARGE SCALE GENOMIC DNA]</scope>
    <source>
        <strain evidence="6">cv. Finnish</strain>
    </source>
</reference>
<dbReference type="GO" id="GO:0045037">
    <property type="term" value="P:protein import into chloroplast stroma"/>
    <property type="evidence" value="ECO:0000318"/>
    <property type="project" value="GO_Central"/>
</dbReference>
<proteinExistence type="predicted"/>
<sequence>MDDHYLSEVMARPKLPTVSPSHSLLIRAPLSTEEDYSDSIPSDAGSFLTDDDSVEEDEEEEEGNDDFEYSSDRDEVGGFVPKAKVSGFDEESDGEEDVVFWDSEEDQNKRCLVVEEEDGREIQHFESSDDYEVIGDEDDGASAITDSRRVHVQSFNHKLHPEPEEQTVDSCIGPSASTDSGGVDVESVNNIPEPESEELTVVSEEVDSYLLNALSMVSESSARTSAFIDSIGVNVNDRPEQEPEERTVIAVEEDSYLSVSCATPDTHSYCSEVDVNDRAEPEPGEQTVISDPSEACFTSDNYCRTRTPSVSTDSRGVGVESGNDRCQSEEHTVIAVETDSHPSLASEMSPMVDELPPKLSLDIPILKLDSIVGDFSDLRLNEEDVLKSGGSDETIVSKVNESKTEQFRLSCLPKDNTITGVFHHLEEITCGIKNIIPAQAIIDDDDDLKFTCNILLIGKTGVGKSALINSIFGENITPTSSFRPATTCVKEFTGIVDGVKLRVIDTPGLSSCAMDIGRNRKILTLIKKHMEKNFAPDCVIYVDRLDDTSIDLHLLELVTHVLGVPIWCDTIVLLTHAGFPPPDEIPNYDIFVEKRYNAIEDCIWQAAGKNNVVSISLVLAENHYQPDEMEYPSCLNWRLQLLLLCCSLKMVSQANCLIKEDEISWTRKFWAFLSNLVHTIRI</sequence>
<dbReference type="GO" id="GO:0003924">
    <property type="term" value="F:GTPase activity"/>
    <property type="evidence" value="ECO:0000318"/>
    <property type="project" value="GO_Central"/>
</dbReference>